<dbReference type="EMBL" id="SIRE01000022">
    <property type="protein sequence ID" value="TBL73014.1"/>
    <property type="molecule type" value="Genomic_DNA"/>
</dbReference>
<dbReference type="InterPro" id="IPR052515">
    <property type="entry name" value="Gfo/Idh/MocA_Oxidoreductase"/>
</dbReference>
<dbReference type="SUPFAM" id="SSF55347">
    <property type="entry name" value="Glyceraldehyde-3-phosphate dehydrogenase-like, C-terminal domain"/>
    <property type="match status" value="1"/>
</dbReference>
<dbReference type="Proteomes" id="UP000293142">
    <property type="component" value="Unassembled WGS sequence"/>
</dbReference>
<dbReference type="InterPro" id="IPR036291">
    <property type="entry name" value="NAD(P)-bd_dom_sf"/>
</dbReference>
<accession>A0A4Q9DIF6</accession>
<name>A0A4Q9DIF6_9BACL</name>
<sequence length="327" mass="37208">MTCKLAIVGTGGIAAFHVKAIEWLNQFESRDIKVVAAVNRTAESNRRAQDTFNILHTYQNIDQMVDTEKPDGILVAVSAENLYMVVSQLIPYGIPLLIEKPPGLTLSEGYNLVKLSEEYGTKVMIGLNRRFYSVVQKAKLLIAEKGGLIGMRMDGFERYRPYRESGFPEFKLENLLILNSIHCIDLIRYYIGDIRNVVSFSNLREDEPYNHRYAALIMSDNNVPVTYQAYFHSIGNWNYELYFEDGKISFNNLEEPVLHLRGEEPLKIEADTIDKEVKPGFVAQMVYFIERVVHGNDINFLNSISDGIKTLELVEKIAGTYIDSGKC</sequence>
<evidence type="ECO:0000259" key="1">
    <source>
        <dbReference type="Pfam" id="PF01408"/>
    </source>
</evidence>
<organism evidence="2 3">
    <name type="scientific">Paenibacillus thalictri</name>
    <dbReference type="NCBI Taxonomy" id="2527873"/>
    <lineage>
        <taxon>Bacteria</taxon>
        <taxon>Bacillati</taxon>
        <taxon>Bacillota</taxon>
        <taxon>Bacilli</taxon>
        <taxon>Bacillales</taxon>
        <taxon>Paenibacillaceae</taxon>
        <taxon>Paenibacillus</taxon>
    </lineage>
</organism>
<dbReference type="Gene3D" id="3.30.360.10">
    <property type="entry name" value="Dihydrodipicolinate Reductase, domain 2"/>
    <property type="match status" value="1"/>
</dbReference>
<dbReference type="SUPFAM" id="SSF51735">
    <property type="entry name" value="NAD(P)-binding Rossmann-fold domains"/>
    <property type="match status" value="1"/>
</dbReference>
<dbReference type="GO" id="GO:0000166">
    <property type="term" value="F:nucleotide binding"/>
    <property type="evidence" value="ECO:0007669"/>
    <property type="project" value="InterPro"/>
</dbReference>
<reference evidence="2 3" key="1">
    <citation type="submission" date="2019-02" db="EMBL/GenBank/DDBJ databases">
        <title>Paenibacillus sp. nov., isolated from surface-sterilized tissue of Thalictrum simplex L.</title>
        <authorList>
            <person name="Tuo L."/>
        </authorList>
    </citation>
    <scope>NUCLEOTIDE SEQUENCE [LARGE SCALE GENOMIC DNA]</scope>
    <source>
        <strain evidence="2 3">N2SHLJ1</strain>
    </source>
</reference>
<dbReference type="Pfam" id="PF01408">
    <property type="entry name" value="GFO_IDH_MocA"/>
    <property type="match status" value="1"/>
</dbReference>
<comment type="caution">
    <text evidence="2">The sequence shown here is derived from an EMBL/GenBank/DDBJ whole genome shotgun (WGS) entry which is preliminary data.</text>
</comment>
<evidence type="ECO:0000313" key="2">
    <source>
        <dbReference type="EMBL" id="TBL73014.1"/>
    </source>
</evidence>
<dbReference type="InterPro" id="IPR000683">
    <property type="entry name" value="Gfo/Idh/MocA-like_OxRdtase_N"/>
</dbReference>
<evidence type="ECO:0000313" key="3">
    <source>
        <dbReference type="Proteomes" id="UP000293142"/>
    </source>
</evidence>
<dbReference type="Gene3D" id="3.40.50.720">
    <property type="entry name" value="NAD(P)-binding Rossmann-like Domain"/>
    <property type="match status" value="1"/>
</dbReference>
<protein>
    <submittedName>
        <fullName evidence="2">Gfo/Idh/MocA family oxidoreductase</fullName>
    </submittedName>
</protein>
<feature type="domain" description="Gfo/Idh/MocA-like oxidoreductase N-terminal" evidence="1">
    <location>
        <begin position="4"/>
        <end position="126"/>
    </location>
</feature>
<keyword evidence="3" id="KW-1185">Reference proteome</keyword>
<dbReference type="PANTHER" id="PTHR43249">
    <property type="entry name" value="UDP-N-ACETYL-2-AMINO-2-DEOXY-D-GLUCURONATE OXIDASE"/>
    <property type="match status" value="1"/>
</dbReference>
<dbReference type="AlphaFoldDB" id="A0A4Q9DIF6"/>
<gene>
    <name evidence="2" type="ORF">EYB31_27695</name>
</gene>
<proteinExistence type="predicted"/>
<dbReference type="OrthoDB" id="9793050at2"/>
<dbReference type="RefSeq" id="WP_131016733.1">
    <property type="nucleotide sequence ID" value="NZ_SIRE01000022.1"/>
</dbReference>
<dbReference type="PANTHER" id="PTHR43249:SF1">
    <property type="entry name" value="D-GLUCOSIDE 3-DEHYDROGENASE"/>
    <property type="match status" value="1"/>
</dbReference>